<dbReference type="SUPFAM" id="SSF81321">
    <property type="entry name" value="Family A G protein-coupled receptor-like"/>
    <property type="match status" value="1"/>
</dbReference>
<dbReference type="PANTHER" id="PTHR24229:SF40">
    <property type="entry name" value="ALLATOSTATIN C RECEPTOR 1-RELATED"/>
    <property type="match status" value="1"/>
</dbReference>
<evidence type="ECO:0000313" key="12">
    <source>
        <dbReference type="Proteomes" id="UP000887566"/>
    </source>
</evidence>
<dbReference type="PANTHER" id="PTHR24229">
    <property type="entry name" value="NEUROPEPTIDES RECEPTOR"/>
    <property type="match status" value="1"/>
</dbReference>
<evidence type="ECO:0000256" key="8">
    <source>
        <dbReference type="ARBA" id="ARBA00023224"/>
    </source>
</evidence>
<feature type="transmembrane region" description="Helical" evidence="10">
    <location>
        <begin position="280"/>
        <end position="306"/>
    </location>
</feature>
<keyword evidence="5 9" id="KW-0297">G-protein coupled receptor</keyword>
<dbReference type="GO" id="GO:0005886">
    <property type="term" value="C:plasma membrane"/>
    <property type="evidence" value="ECO:0007669"/>
    <property type="project" value="UniProtKB-SubCell"/>
</dbReference>
<evidence type="ECO:0000256" key="2">
    <source>
        <dbReference type="ARBA" id="ARBA00022475"/>
    </source>
</evidence>
<feature type="transmembrane region" description="Helical" evidence="10">
    <location>
        <begin position="236"/>
        <end position="260"/>
    </location>
</feature>
<accession>A0A914XIW5</accession>
<comment type="subcellular location">
    <subcellularLocation>
        <location evidence="1">Cell membrane</location>
        <topology evidence="1">Multi-pass membrane protein</topology>
    </subcellularLocation>
</comment>
<name>A0A914XIW5_9BILA</name>
<dbReference type="PROSITE" id="PS50262">
    <property type="entry name" value="G_PROTEIN_RECEP_F1_2"/>
    <property type="match status" value="1"/>
</dbReference>
<feature type="domain" description="G-protein coupled receptors family 1 profile" evidence="11">
    <location>
        <begin position="22"/>
        <end position="303"/>
    </location>
</feature>
<organism evidence="12 13">
    <name type="scientific">Plectus sambesii</name>
    <dbReference type="NCBI Taxonomy" id="2011161"/>
    <lineage>
        <taxon>Eukaryota</taxon>
        <taxon>Metazoa</taxon>
        <taxon>Ecdysozoa</taxon>
        <taxon>Nematoda</taxon>
        <taxon>Chromadorea</taxon>
        <taxon>Plectida</taxon>
        <taxon>Plectina</taxon>
        <taxon>Plectoidea</taxon>
        <taxon>Plectidae</taxon>
        <taxon>Plectus</taxon>
    </lineage>
</organism>
<keyword evidence="7 9" id="KW-0675">Receptor</keyword>
<evidence type="ECO:0000256" key="7">
    <source>
        <dbReference type="ARBA" id="ARBA00023170"/>
    </source>
</evidence>
<feature type="transmembrane region" description="Helical" evidence="10">
    <location>
        <begin position="6"/>
        <end position="30"/>
    </location>
</feature>
<evidence type="ECO:0000259" key="11">
    <source>
        <dbReference type="PROSITE" id="PS50262"/>
    </source>
</evidence>
<dbReference type="InterPro" id="IPR000276">
    <property type="entry name" value="GPCR_Rhodpsn"/>
</dbReference>
<evidence type="ECO:0000256" key="4">
    <source>
        <dbReference type="ARBA" id="ARBA00022989"/>
    </source>
</evidence>
<evidence type="ECO:0000256" key="10">
    <source>
        <dbReference type="SAM" id="Phobius"/>
    </source>
</evidence>
<evidence type="ECO:0000256" key="6">
    <source>
        <dbReference type="ARBA" id="ARBA00023136"/>
    </source>
</evidence>
<feature type="transmembrane region" description="Helical" evidence="10">
    <location>
        <begin position="130"/>
        <end position="154"/>
    </location>
</feature>
<keyword evidence="3 9" id="KW-0812">Transmembrane</keyword>
<dbReference type="InterPro" id="IPR017452">
    <property type="entry name" value="GPCR_Rhodpsn_7TM"/>
</dbReference>
<dbReference type="GO" id="GO:0043005">
    <property type="term" value="C:neuron projection"/>
    <property type="evidence" value="ECO:0007669"/>
    <property type="project" value="TreeGrafter"/>
</dbReference>
<evidence type="ECO:0000256" key="3">
    <source>
        <dbReference type="ARBA" id="ARBA00022692"/>
    </source>
</evidence>
<protein>
    <submittedName>
        <fullName evidence="13">G-protein coupled receptors family 1 profile domain-containing protein</fullName>
    </submittedName>
</protein>
<keyword evidence="6 10" id="KW-0472">Membrane</keyword>
<evidence type="ECO:0000256" key="9">
    <source>
        <dbReference type="RuleBase" id="RU000688"/>
    </source>
</evidence>
<evidence type="ECO:0000313" key="13">
    <source>
        <dbReference type="WBParaSite" id="PSAMB.scaffold858size40090.g9327.t1"/>
    </source>
</evidence>
<dbReference type="Proteomes" id="UP000887566">
    <property type="component" value="Unplaced"/>
</dbReference>
<proteinExistence type="inferred from homology"/>
<evidence type="ECO:0000256" key="1">
    <source>
        <dbReference type="ARBA" id="ARBA00004651"/>
    </source>
</evidence>
<comment type="similarity">
    <text evidence="9">Belongs to the G-protein coupled receptor 1 family.</text>
</comment>
<reference evidence="13" key="1">
    <citation type="submission" date="2022-11" db="UniProtKB">
        <authorList>
            <consortium name="WormBaseParasite"/>
        </authorList>
    </citation>
    <scope>IDENTIFICATION</scope>
</reference>
<keyword evidence="8 9" id="KW-0807">Transducer</keyword>
<keyword evidence="12" id="KW-1185">Reference proteome</keyword>
<keyword evidence="2" id="KW-1003">Cell membrane</keyword>
<feature type="transmembrane region" description="Helical" evidence="10">
    <location>
        <begin position="51"/>
        <end position="84"/>
    </location>
</feature>
<dbReference type="WBParaSite" id="PSAMB.scaffold858size40090.g9327.t1">
    <property type="protein sequence ID" value="PSAMB.scaffold858size40090.g9327.t1"/>
    <property type="gene ID" value="PSAMB.scaffold858size40090.g9327"/>
</dbReference>
<dbReference type="Gene3D" id="1.20.1070.10">
    <property type="entry name" value="Rhodopsin 7-helix transmembrane proteins"/>
    <property type="match status" value="1"/>
</dbReference>
<keyword evidence="4 10" id="KW-1133">Transmembrane helix</keyword>
<dbReference type="GO" id="GO:0004930">
    <property type="term" value="F:G protein-coupled receptor activity"/>
    <property type="evidence" value="ECO:0007669"/>
    <property type="project" value="UniProtKB-KW"/>
</dbReference>
<feature type="transmembrane region" description="Helical" evidence="10">
    <location>
        <begin position="185"/>
        <end position="208"/>
    </location>
</feature>
<dbReference type="Pfam" id="PF00001">
    <property type="entry name" value="7tm_1"/>
    <property type="match status" value="1"/>
</dbReference>
<sequence>MSGYLMLMVGLYAVCFMIGVPGNCWVIANLRATVKRNSGQHPLRFFTNQHLYLYVLALSCVDLLVLLMIPTVIVYICTASWYFGYIGCKLFWAIESVNKILSVAILMVMSFERYLCICRPFKRCHYRTRFSVMAVLVCCAVIVVLLLAPVIYYADTTDYKVLVQGKVVEKTSCSADLPDHFLPYFIGYMFITCFALPVTVTLICYLAIAHHVYARFSRRTKDTLCGRQNFQPFSMYTYRVVISILRVVLFHFVCWAPFWLSFLLPVVTNTQNSPFLHSPIAIIVRLLFSCLPYVNCSLNWVFYALLNRELRNCMKEMYRHDHRQSQTSWPNSFCHFALVVFGKRPNCCDSKSAVEMKSPAIAIIAISTTTEKLIQPEAEEENLMIVVEEVEDEQH</sequence>
<evidence type="ECO:0000256" key="5">
    <source>
        <dbReference type="ARBA" id="ARBA00023040"/>
    </source>
</evidence>
<dbReference type="GO" id="GO:0042277">
    <property type="term" value="F:peptide binding"/>
    <property type="evidence" value="ECO:0007669"/>
    <property type="project" value="TreeGrafter"/>
</dbReference>
<dbReference type="CDD" id="cd00637">
    <property type="entry name" value="7tm_classA_rhodopsin-like"/>
    <property type="match status" value="1"/>
</dbReference>
<dbReference type="AlphaFoldDB" id="A0A914XIW5"/>
<dbReference type="PRINTS" id="PR00237">
    <property type="entry name" value="GPCRRHODOPSN"/>
</dbReference>
<dbReference type="PROSITE" id="PS00237">
    <property type="entry name" value="G_PROTEIN_RECEP_F1_1"/>
    <property type="match status" value="1"/>
</dbReference>